<dbReference type="RefSeq" id="WP_131617575.1">
    <property type="nucleotide sequence ID" value="NZ_CP036532.1"/>
</dbReference>
<evidence type="ECO:0000313" key="7">
    <source>
        <dbReference type="Proteomes" id="UP000293719"/>
    </source>
</evidence>
<name>A0A4V1A4A4_9HYPH</name>
<dbReference type="OrthoDB" id="9806345at2"/>
<dbReference type="GeneID" id="90768775"/>
<evidence type="ECO:0000256" key="4">
    <source>
        <dbReference type="ARBA" id="ARBA00022840"/>
    </source>
</evidence>
<dbReference type="GO" id="GO:0019563">
    <property type="term" value="P:glycerol catabolic process"/>
    <property type="evidence" value="ECO:0007669"/>
    <property type="project" value="TreeGrafter"/>
</dbReference>
<keyword evidence="4" id="KW-0067">ATP-binding</keyword>
<organism evidence="6 7">
    <name type="scientific">Roseitalea porphyridii</name>
    <dbReference type="NCBI Taxonomy" id="1852022"/>
    <lineage>
        <taxon>Bacteria</taxon>
        <taxon>Pseudomonadati</taxon>
        <taxon>Pseudomonadota</taxon>
        <taxon>Alphaproteobacteria</taxon>
        <taxon>Hyphomicrobiales</taxon>
        <taxon>Ahrensiaceae</taxon>
        <taxon>Roseitalea</taxon>
    </lineage>
</organism>
<sequence length="333" mass="34353">MKKLINDPARYVDEMLEGLVAAFPGLSLGGESGRCVARAQPARDGKVGIATGGGSGHLPLFTGYVGEGLLDACAVGNVFEGPSVQSCIDAIKAADRGAGVLCLYGNYGGDRMNFDMAGEMASADGIECATVLGADDVASAAPDEAEKRRGVAGIVFLYKIAGAAAEAGRDLSEVAGVVRRAAENTRSIGVALSPCRVPTASEPNFRIGDDEMEVGMGIHGEPGISRAALATADAVADIMYERLAAELPLRPGARVAALVNGLGATPLEELLIVWRQIARRLGQAEVTPVTPMIGNYVTSMEMAGASLSLMVLDEELEALMAAPASCPFWTVSP</sequence>
<proteinExistence type="predicted"/>
<protein>
    <submittedName>
        <fullName evidence="6">Dihydroxyacetone kinase subunit DhaK</fullName>
    </submittedName>
</protein>
<evidence type="ECO:0000256" key="3">
    <source>
        <dbReference type="ARBA" id="ARBA00022777"/>
    </source>
</evidence>
<dbReference type="InterPro" id="IPR004006">
    <property type="entry name" value="DhaK_dom"/>
</dbReference>
<keyword evidence="1" id="KW-0808">Transferase</keyword>
<dbReference type="FunFam" id="3.40.50.10440:FF:000001">
    <property type="entry name" value="Dihydroxyacetone kinase, DhaK subunit"/>
    <property type="match status" value="1"/>
</dbReference>
<dbReference type="Gene3D" id="3.40.50.10440">
    <property type="entry name" value="Dihydroxyacetone kinase, domain 1"/>
    <property type="match status" value="1"/>
</dbReference>
<dbReference type="PANTHER" id="PTHR28629:SF4">
    <property type="entry name" value="TRIOKINASE_FMN CYCLASE"/>
    <property type="match status" value="1"/>
</dbReference>
<dbReference type="EMBL" id="CP036532">
    <property type="protein sequence ID" value="QBK31928.1"/>
    <property type="molecule type" value="Genomic_DNA"/>
</dbReference>
<dbReference type="KEGG" id="rpod:E0E05_15825"/>
<dbReference type="GO" id="GO:0005524">
    <property type="term" value="F:ATP binding"/>
    <property type="evidence" value="ECO:0007669"/>
    <property type="project" value="UniProtKB-KW"/>
</dbReference>
<keyword evidence="2" id="KW-0547">Nucleotide-binding</keyword>
<dbReference type="Pfam" id="PF02733">
    <property type="entry name" value="Dak1"/>
    <property type="match status" value="1"/>
</dbReference>
<accession>A0A4V1A4A4</accession>
<dbReference type="GO" id="GO:0005829">
    <property type="term" value="C:cytosol"/>
    <property type="evidence" value="ECO:0007669"/>
    <property type="project" value="TreeGrafter"/>
</dbReference>
<dbReference type="Proteomes" id="UP000293719">
    <property type="component" value="Chromosome"/>
</dbReference>
<dbReference type="GO" id="GO:0004371">
    <property type="term" value="F:glycerone kinase activity"/>
    <property type="evidence" value="ECO:0007669"/>
    <property type="project" value="InterPro"/>
</dbReference>
<gene>
    <name evidence="6" type="ORF">E0E05_15825</name>
</gene>
<keyword evidence="3 6" id="KW-0418">Kinase</keyword>
<dbReference type="FunFam" id="3.30.1180.20:FF:000001">
    <property type="entry name" value="Dihydroxyacetone kinase 1"/>
    <property type="match status" value="1"/>
</dbReference>
<dbReference type="PROSITE" id="PS51481">
    <property type="entry name" value="DHAK"/>
    <property type="match status" value="1"/>
</dbReference>
<dbReference type="SUPFAM" id="SSF82549">
    <property type="entry name" value="DAK1/DegV-like"/>
    <property type="match status" value="1"/>
</dbReference>
<keyword evidence="7" id="KW-1185">Reference proteome</keyword>
<feature type="domain" description="DhaK" evidence="5">
    <location>
        <begin position="7"/>
        <end position="329"/>
    </location>
</feature>
<evidence type="ECO:0000259" key="5">
    <source>
        <dbReference type="PROSITE" id="PS51481"/>
    </source>
</evidence>
<dbReference type="PANTHER" id="PTHR28629">
    <property type="entry name" value="TRIOKINASE/FMN CYCLASE"/>
    <property type="match status" value="1"/>
</dbReference>
<dbReference type="AlphaFoldDB" id="A0A4V1A4A4"/>
<evidence type="ECO:0000256" key="1">
    <source>
        <dbReference type="ARBA" id="ARBA00022679"/>
    </source>
</evidence>
<dbReference type="Gene3D" id="3.30.1180.20">
    <property type="entry name" value="Dihydroxyacetone kinase, domain 2"/>
    <property type="match status" value="1"/>
</dbReference>
<evidence type="ECO:0000256" key="2">
    <source>
        <dbReference type="ARBA" id="ARBA00022741"/>
    </source>
</evidence>
<reference evidence="6 7" key="1">
    <citation type="journal article" date="2017" name="Int. J. Syst. Evol. Microbiol.">
        <title>Roseitalea porphyridii gen. nov., sp. nov., isolated from a red alga, and reclassification of Hoeflea suaedae Chung et al. 2013 as Pseudohoeflea suaedae gen. nov., comb. nov.</title>
        <authorList>
            <person name="Hyeon J.W."/>
            <person name="Jeong S.E."/>
            <person name="Baek K."/>
            <person name="Jeon C.O."/>
        </authorList>
    </citation>
    <scope>NUCLEOTIDE SEQUENCE [LARGE SCALE GENOMIC DNA]</scope>
    <source>
        <strain evidence="6 7">MA7-20</strain>
    </source>
</reference>
<dbReference type="InterPro" id="IPR050861">
    <property type="entry name" value="Dihydroxyacetone_Kinase"/>
</dbReference>
<evidence type="ECO:0000313" key="6">
    <source>
        <dbReference type="EMBL" id="QBK31928.1"/>
    </source>
</evidence>